<comment type="caution">
    <text evidence="2">The sequence shown here is derived from an EMBL/GenBank/DDBJ whole genome shotgun (WGS) entry which is preliminary data.</text>
</comment>
<name>A0A3D9YZR7_9HYPH</name>
<protein>
    <submittedName>
        <fullName evidence="2">Uncharacterized protein</fullName>
    </submittedName>
</protein>
<organism evidence="2 3">
    <name type="scientific">Methylovirgula ligni</name>
    <dbReference type="NCBI Taxonomy" id="569860"/>
    <lineage>
        <taxon>Bacteria</taxon>
        <taxon>Pseudomonadati</taxon>
        <taxon>Pseudomonadota</taxon>
        <taxon>Alphaproteobacteria</taxon>
        <taxon>Hyphomicrobiales</taxon>
        <taxon>Beijerinckiaceae</taxon>
        <taxon>Methylovirgula</taxon>
    </lineage>
</organism>
<keyword evidence="1" id="KW-0732">Signal</keyword>
<evidence type="ECO:0000313" key="2">
    <source>
        <dbReference type="EMBL" id="REF88091.1"/>
    </source>
</evidence>
<keyword evidence="3" id="KW-1185">Reference proteome</keyword>
<feature type="signal peptide" evidence="1">
    <location>
        <begin position="1"/>
        <end position="20"/>
    </location>
</feature>
<sequence>MFFLIRCVFWLWVVFSTIFAEDSTHGTSVRQPAPPQASASVQSIAPVAESWLRGAAAQVADRCAAAPATCLAVASQLSRLAARQEHAPASAVAPSAAPVQVARRVDVPLPPRRPDFTALGDGLQPKLEKTTRRAYLMNQSRAEADF</sequence>
<evidence type="ECO:0000256" key="1">
    <source>
        <dbReference type="SAM" id="SignalP"/>
    </source>
</evidence>
<dbReference type="EMBL" id="QUMO01000002">
    <property type="protein sequence ID" value="REF88091.1"/>
    <property type="molecule type" value="Genomic_DNA"/>
</dbReference>
<dbReference type="AlphaFoldDB" id="A0A3D9YZR7"/>
<dbReference type="Proteomes" id="UP000256900">
    <property type="component" value="Unassembled WGS sequence"/>
</dbReference>
<accession>A0A3D9YZR7</accession>
<dbReference type="RefSeq" id="WP_129396518.1">
    <property type="nucleotide sequence ID" value="NZ_CP025086.1"/>
</dbReference>
<proteinExistence type="predicted"/>
<reference evidence="2 3" key="1">
    <citation type="submission" date="2018-08" db="EMBL/GenBank/DDBJ databases">
        <title>Genomic Encyclopedia of Type Strains, Phase IV (KMG-IV): sequencing the most valuable type-strain genomes for metagenomic binning, comparative biology and taxonomic classification.</title>
        <authorList>
            <person name="Goeker M."/>
        </authorList>
    </citation>
    <scope>NUCLEOTIDE SEQUENCE [LARGE SCALE GENOMIC DNA]</scope>
    <source>
        <strain evidence="2 3">BW863</strain>
    </source>
</reference>
<feature type="chain" id="PRO_5017618238" evidence="1">
    <location>
        <begin position="21"/>
        <end position="146"/>
    </location>
</feature>
<gene>
    <name evidence="2" type="ORF">DES32_1732</name>
</gene>
<evidence type="ECO:0000313" key="3">
    <source>
        <dbReference type="Proteomes" id="UP000256900"/>
    </source>
</evidence>